<accession>A0A318I0Q2</accession>
<evidence type="ECO:0000313" key="1">
    <source>
        <dbReference type="EMBL" id="PXX24152.1"/>
    </source>
</evidence>
<comment type="caution">
    <text evidence="1">The sequence shown here is derived from an EMBL/GenBank/DDBJ whole genome shotgun (WGS) entry which is preliminary data.</text>
</comment>
<proteinExistence type="predicted"/>
<keyword evidence="2" id="KW-1185">Reference proteome</keyword>
<gene>
    <name evidence="1" type="ORF">EJ73_00394</name>
</gene>
<evidence type="ECO:0000313" key="2">
    <source>
        <dbReference type="Proteomes" id="UP000248314"/>
    </source>
</evidence>
<protein>
    <submittedName>
        <fullName evidence="1">Uncharacterized protein</fullName>
    </submittedName>
</protein>
<name>A0A318I0Q2_9BACT</name>
<reference evidence="1 2" key="1">
    <citation type="submission" date="2018-05" db="EMBL/GenBank/DDBJ databases">
        <title>Genomic Encyclopedia of Type Strains, Phase I: the one thousand microbial genomes (KMG-I) project.</title>
        <authorList>
            <person name="Kyrpides N."/>
        </authorList>
    </citation>
    <scope>NUCLEOTIDE SEQUENCE [LARGE SCALE GENOMIC DNA]</scope>
    <source>
        <strain evidence="1 2">DSM 15611</strain>
    </source>
</reference>
<dbReference type="AlphaFoldDB" id="A0A318I0Q2"/>
<organism evidence="1 2">
    <name type="scientific">Hoylesella shahii DSM 15611 = JCM 12083</name>
    <dbReference type="NCBI Taxonomy" id="1122991"/>
    <lineage>
        <taxon>Bacteria</taxon>
        <taxon>Pseudomonadati</taxon>
        <taxon>Bacteroidota</taxon>
        <taxon>Bacteroidia</taxon>
        <taxon>Bacteroidales</taxon>
        <taxon>Prevotellaceae</taxon>
        <taxon>Hoylesella</taxon>
    </lineage>
</organism>
<sequence>MGEHEKEWKALAASTPFHGIMSLYDYELVSLWVAELLSLFIARYDN</sequence>
<dbReference type="RefSeq" id="WP_156932157.1">
    <property type="nucleotide sequence ID" value="NZ_BAIZ01000002.1"/>
</dbReference>
<dbReference type="STRING" id="1122991.GCA_000613445_03119"/>
<dbReference type="Proteomes" id="UP000248314">
    <property type="component" value="Unassembled WGS sequence"/>
</dbReference>
<dbReference type="EMBL" id="QJJX01000003">
    <property type="protein sequence ID" value="PXX24152.1"/>
    <property type="molecule type" value="Genomic_DNA"/>
</dbReference>